<dbReference type="AlphaFoldDB" id="A0A0P6WTV9"/>
<evidence type="ECO:0000256" key="7">
    <source>
        <dbReference type="ARBA" id="ARBA00023239"/>
    </source>
</evidence>
<keyword evidence="4 8" id="KW-0378">Hydrolase</keyword>
<keyword evidence="7" id="KW-0456">Lyase</keyword>
<reference evidence="9 10" key="1">
    <citation type="submission" date="2015-07" db="EMBL/GenBank/DDBJ databases">
        <title>Genome sequence of Ornatilinea apprima DSM 23815.</title>
        <authorList>
            <person name="Hemp J."/>
            <person name="Ward L.M."/>
            <person name="Pace L.A."/>
            <person name="Fischer W.W."/>
        </authorList>
    </citation>
    <scope>NUCLEOTIDE SEQUENCE [LARGE SCALE GENOMIC DNA]</scope>
    <source>
        <strain evidence="9 10">P3M-1</strain>
    </source>
</reference>
<dbReference type="Pfam" id="PF02586">
    <property type="entry name" value="SRAP"/>
    <property type="match status" value="1"/>
</dbReference>
<dbReference type="InterPro" id="IPR036590">
    <property type="entry name" value="SRAP-like"/>
</dbReference>
<dbReference type="GO" id="GO:0106300">
    <property type="term" value="P:protein-DNA covalent cross-linking repair"/>
    <property type="evidence" value="ECO:0007669"/>
    <property type="project" value="InterPro"/>
</dbReference>
<dbReference type="STRING" id="1134406.ADN00_19195"/>
<dbReference type="Gene3D" id="3.90.1680.10">
    <property type="entry name" value="SOS response associated peptidase-like"/>
    <property type="match status" value="1"/>
</dbReference>
<dbReference type="GO" id="GO:0008233">
    <property type="term" value="F:peptidase activity"/>
    <property type="evidence" value="ECO:0007669"/>
    <property type="project" value="UniProtKB-KW"/>
</dbReference>
<name>A0A0P6WTV9_9CHLR</name>
<evidence type="ECO:0000256" key="8">
    <source>
        <dbReference type="RuleBase" id="RU364100"/>
    </source>
</evidence>
<evidence type="ECO:0000256" key="6">
    <source>
        <dbReference type="ARBA" id="ARBA00023125"/>
    </source>
</evidence>
<gene>
    <name evidence="9" type="ORF">ADN00_19195</name>
</gene>
<evidence type="ECO:0000256" key="3">
    <source>
        <dbReference type="ARBA" id="ARBA00022763"/>
    </source>
</evidence>
<evidence type="ECO:0000313" key="9">
    <source>
        <dbReference type="EMBL" id="KPL70157.1"/>
    </source>
</evidence>
<evidence type="ECO:0000256" key="2">
    <source>
        <dbReference type="ARBA" id="ARBA00022670"/>
    </source>
</evidence>
<keyword evidence="10" id="KW-1185">Reference proteome</keyword>
<evidence type="ECO:0000256" key="5">
    <source>
        <dbReference type="ARBA" id="ARBA00023124"/>
    </source>
</evidence>
<comment type="similarity">
    <text evidence="1 8">Belongs to the SOS response-associated peptidase family.</text>
</comment>
<dbReference type="OrthoDB" id="9782620at2"/>
<keyword evidence="5" id="KW-0190">Covalent protein-DNA linkage</keyword>
<dbReference type="RefSeq" id="WP_075064652.1">
    <property type="nucleotide sequence ID" value="NZ_LGCL01000045.1"/>
</dbReference>
<keyword evidence="2 8" id="KW-0645">Protease</keyword>
<dbReference type="PANTHER" id="PTHR13604:SF0">
    <property type="entry name" value="ABASIC SITE PROCESSING PROTEIN HMCES"/>
    <property type="match status" value="1"/>
</dbReference>
<dbReference type="EC" id="3.4.-.-" evidence="8"/>
<proteinExistence type="inferred from homology"/>
<evidence type="ECO:0000256" key="1">
    <source>
        <dbReference type="ARBA" id="ARBA00008136"/>
    </source>
</evidence>
<evidence type="ECO:0000256" key="4">
    <source>
        <dbReference type="ARBA" id="ARBA00022801"/>
    </source>
</evidence>
<comment type="caution">
    <text evidence="9">The sequence shown here is derived from an EMBL/GenBank/DDBJ whole genome shotgun (WGS) entry which is preliminary data.</text>
</comment>
<accession>A0A0P6WTV9</accession>
<sequence>MCGRFTITIEAAALQLELGLAETPLEWKPRFNVAPTQPVAVVRDPNLQRLEYMRWGLVPSWAKDVEIGNRLINARSETIEEKPSFRTSFSRRRCLIPADGFYEWQRGKERKTPAQPYYFFLKDHALFAFAGIWDLWQSPDGSELTSCSIITCAANDLVSRYHERMPVILAPGAYQEWLGESNVGLLKQMLTPYPAERMDAYAVSTQVNSAWEDTPQLILPLEQKPPAATLFD</sequence>
<organism evidence="9 10">
    <name type="scientific">Ornatilinea apprima</name>
    <dbReference type="NCBI Taxonomy" id="1134406"/>
    <lineage>
        <taxon>Bacteria</taxon>
        <taxon>Bacillati</taxon>
        <taxon>Chloroflexota</taxon>
        <taxon>Anaerolineae</taxon>
        <taxon>Anaerolineales</taxon>
        <taxon>Anaerolineaceae</taxon>
        <taxon>Ornatilinea</taxon>
    </lineage>
</organism>
<keyword evidence="3" id="KW-0227">DNA damage</keyword>
<dbReference type="PATRIC" id="fig|1134406.4.peg.3151"/>
<dbReference type="GO" id="GO:0006508">
    <property type="term" value="P:proteolysis"/>
    <property type="evidence" value="ECO:0007669"/>
    <property type="project" value="UniProtKB-KW"/>
</dbReference>
<protein>
    <recommendedName>
        <fullName evidence="8">Abasic site processing protein</fullName>
        <ecNumber evidence="8">3.4.-.-</ecNumber>
    </recommendedName>
</protein>
<dbReference type="SUPFAM" id="SSF143081">
    <property type="entry name" value="BB1717-like"/>
    <property type="match status" value="1"/>
</dbReference>
<dbReference type="InterPro" id="IPR003738">
    <property type="entry name" value="SRAP"/>
</dbReference>
<dbReference type="Proteomes" id="UP000050417">
    <property type="component" value="Unassembled WGS sequence"/>
</dbReference>
<dbReference type="GO" id="GO:0003697">
    <property type="term" value="F:single-stranded DNA binding"/>
    <property type="evidence" value="ECO:0007669"/>
    <property type="project" value="InterPro"/>
</dbReference>
<dbReference type="EMBL" id="LGCL01000045">
    <property type="protein sequence ID" value="KPL70157.1"/>
    <property type="molecule type" value="Genomic_DNA"/>
</dbReference>
<dbReference type="PANTHER" id="PTHR13604">
    <property type="entry name" value="DC12-RELATED"/>
    <property type="match status" value="1"/>
</dbReference>
<dbReference type="GO" id="GO:0016829">
    <property type="term" value="F:lyase activity"/>
    <property type="evidence" value="ECO:0007669"/>
    <property type="project" value="UniProtKB-KW"/>
</dbReference>
<keyword evidence="6" id="KW-0238">DNA-binding</keyword>
<evidence type="ECO:0000313" key="10">
    <source>
        <dbReference type="Proteomes" id="UP000050417"/>
    </source>
</evidence>